<dbReference type="AlphaFoldDB" id="A0A2S6Z8I6"/>
<organism evidence="1 2">
    <name type="scientific">Xanthomonas arboricola pv. populi</name>
    <dbReference type="NCBI Taxonomy" id="487823"/>
    <lineage>
        <taxon>Bacteria</taxon>
        <taxon>Pseudomonadati</taxon>
        <taxon>Pseudomonadota</taxon>
        <taxon>Gammaproteobacteria</taxon>
        <taxon>Lysobacterales</taxon>
        <taxon>Lysobacteraceae</taxon>
        <taxon>Xanthomonas</taxon>
    </lineage>
</organism>
<protein>
    <submittedName>
        <fullName evidence="1">Uncharacterized protein</fullName>
    </submittedName>
</protein>
<dbReference type="Proteomes" id="UP000238270">
    <property type="component" value="Unassembled WGS sequence"/>
</dbReference>
<evidence type="ECO:0000313" key="1">
    <source>
        <dbReference type="EMBL" id="PPT78159.1"/>
    </source>
</evidence>
<proteinExistence type="predicted"/>
<accession>A0A2S6Z8I6</accession>
<dbReference type="EMBL" id="MIGV01000002">
    <property type="protein sequence ID" value="PPT78159.1"/>
    <property type="molecule type" value="Genomic_DNA"/>
</dbReference>
<comment type="caution">
    <text evidence="1">The sequence shown here is derived from an EMBL/GenBank/DDBJ whole genome shotgun (WGS) entry which is preliminary data.</text>
</comment>
<sequence>MNFVLKSDFHEALRSLQVARRFWVKVSRRVITSQETNTVSELFTTAERRVAAGVFTSVASPFTPQQRLEVCSIILKIKEAIERIERSGEKDHAAT</sequence>
<evidence type="ECO:0000313" key="2">
    <source>
        <dbReference type="Proteomes" id="UP000238270"/>
    </source>
</evidence>
<reference evidence="1 2" key="1">
    <citation type="submission" date="2016-08" db="EMBL/GenBank/DDBJ databases">
        <title>Evolution of the type three secretion system and type three effector repertoires in Xanthomonas.</title>
        <authorList>
            <person name="Merda D."/>
            <person name="Briand M."/>
            <person name="Bosis E."/>
            <person name="Rousseau C."/>
            <person name="Portier P."/>
            <person name="Jacques M.-A."/>
            <person name="Fischer-Le Saux M."/>
        </authorList>
    </citation>
    <scope>NUCLEOTIDE SEQUENCE [LARGE SCALE GENOMIC DNA]</scope>
    <source>
        <strain evidence="1 2">CFBP 3122</strain>
    </source>
</reference>
<gene>
    <name evidence="1" type="ORF">XaplCFBP3122_02370</name>
</gene>
<name>A0A2S6Z8I6_9XANT</name>